<comment type="similarity">
    <text evidence="1">Belongs to the N(4)/N(6)-methyltransferase family.</text>
</comment>
<dbReference type="PROSITE" id="PS00092">
    <property type="entry name" value="N6_MTASE"/>
    <property type="match status" value="1"/>
</dbReference>
<keyword evidence="8" id="KW-1185">Reference proteome</keyword>
<evidence type="ECO:0000256" key="4">
    <source>
        <dbReference type="ARBA" id="ARBA00022691"/>
    </source>
</evidence>
<dbReference type="GO" id="GO:0032259">
    <property type="term" value="P:methylation"/>
    <property type="evidence" value="ECO:0007669"/>
    <property type="project" value="UniProtKB-KW"/>
</dbReference>
<evidence type="ECO:0000256" key="2">
    <source>
        <dbReference type="ARBA" id="ARBA00022603"/>
    </source>
</evidence>
<organism evidence="7 8">
    <name type="scientific">Acetatifactor muris</name>
    <dbReference type="NCBI Taxonomy" id="879566"/>
    <lineage>
        <taxon>Bacteria</taxon>
        <taxon>Bacillati</taxon>
        <taxon>Bacillota</taxon>
        <taxon>Clostridia</taxon>
        <taxon>Lachnospirales</taxon>
        <taxon>Lachnospiraceae</taxon>
        <taxon>Acetatifactor</taxon>
    </lineage>
</organism>
<evidence type="ECO:0000313" key="7">
    <source>
        <dbReference type="EMBL" id="SOY31138.1"/>
    </source>
</evidence>
<evidence type="ECO:0000256" key="5">
    <source>
        <dbReference type="ARBA" id="ARBA00022747"/>
    </source>
</evidence>
<evidence type="ECO:0000256" key="3">
    <source>
        <dbReference type="ARBA" id="ARBA00022679"/>
    </source>
</evidence>
<dbReference type="AlphaFoldDB" id="A0A2K4ZKW9"/>
<dbReference type="RefSeq" id="WP_103241144.1">
    <property type="nucleotide sequence ID" value="NZ_JANJZD010000023.1"/>
</dbReference>
<keyword evidence="4" id="KW-0949">S-adenosyl-L-methionine</keyword>
<keyword evidence="2 7" id="KW-0489">Methyltransferase</keyword>
<dbReference type="Proteomes" id="UP000236311">
    <property type="component" value="Unassembled WGS sequence"/>
</dbReference>
<dbReference type="GO" id="GO:0003677">
    <property type="term" value="F:DNA binding"/>
    <property type="evidence" value="ECO:0007669"/>
    <property type="project" value="InterPro"/>
</dbReference>
<dbReference type="Gene3D" id="3.40.50.150">
    <property type="entry name" value="Vaccinia Virus protein VP39"/>
    <property type="match status" value="1"/>
</dbReference>
<protein>
    <submittedName>
        <fullName evidence="7">DNA methylase</fullName>
    </submittedName>
</protein>
<name>A0A2K4ZKW9_9FIRM</name>
<reference evidence="7 8" key="1">
    <citation type="submission" date="2018-01" db="EMBL/GenBank/DDBJ databases">
        <authorList>
            <person name="Gaut B.S."/>
            <person name="Morton B.R."/>
            <person name="Clegg M.T."/>
            <person name="Duvall M.R."/>
        </authorList>
    </citation>
    <scope>NUCLEOTIDE SEQUENCE [LARGE SCALE GENOMIC DNA]</scope>
    <source>
        <strain evidence="7">GP69</strain>
    </source>
</reference>
<dbReference type="OrthoDB" id="9800801at2"/>
<dbReference type="PIRSF" id="PIRSF015855">
    <property type="entry name" value="TypeIII_Mtase_mKpnI"/>
    <property type="match status" value="1"/>
</dbReference>
<keyword evidence="3" id="KW-0808">Transferase</keyword>
<dbReference type="Pfam" id="PF01555">
    <property type="entry name" value="N6_N4_Mtase"/>
    <property type="match status" value="1"/>
</dbReference>
<dbReference type="SUPFAM" id="SSF53335">
    <property type="entry name" value="S-adenosyl-L-methionine-dependent methyltransferases"/>
    <property type="match status" value="1"/>
</dbReference>
<sequence length="652" mass="74731">MDKMRMESKDITAQNIEKIGALFPNCIAESPDGYGGFKKSVNFEVLKQMLSNETAEADEAYEFTWVGKKAAAAEARRITRNTLRPCPEESRDWDTTENLYLEGENLEILKLLQESYLGSVKMIYIDPPYNTGHDFIYPDLFLMDKEAYNEGTGYFDEEGHVNYRRKNGKLAGRYHSDWCSMMYPRLMLARNLLREDGVIFISINDTELFNLQKICCEVFGDDNYLACFPRVTKRAGKTTEAIARNHDYVLAFGKSSETGFYLPPHTDTGYRFSDEYEAQRGKYKLNQTLDYDSLQYSPSLDYPIELEGETFYPGPSYEKYLERKAGRHARADWAWRWSRELFEFGYKNGFIVVRKRGKRSRIYTKTYQKARIVRTDSGFAVEYSERTKAISTLEFVNNEYSNDNAKKNLLKFFETSVFDYSKPVSLPKALAEYTTRGDDIIMDFFSGSSATAQAVMQLNAEDGGRRRFIMAQLPEICGEGTEAGKAGFRTICDIGKERIRRAGERLIKAGVWSGSAPDVGFRVFRLDESNMNDIYYSAEEYSQSMLLQLESNVRADRTDLDLLFGCLLDWGLPLTMTCRSEKLGNCTIHTYNEGELIACFDEAVPENVIQEIAARRPRRAVFRDFGFENSPAKLNVGQIFKVLAPDTRIKAI</sequence>
<dbReference type="EMBL" id="OFSM01000022">
    <property type="protein sequence ID" value="SOY31138.1"/>
    <property type="molecule type" value="Genomic_DNA"/>
</dbReference>
<dbReference type="InterPro" id="IPR029063">
    <property type="entry name" value="SAM-dependent_MTases_sf"/>
</dbReference>
<evidence type="ECO:0000313" key="8">
    <source>
        <dbReference type="Proteomes" id="UP000236311"/>
    </source>
</evidence>
<accession>A0A2K4ZKW9</accession>
<dbReference type="GO" id="GO:0009307">
    <property type="term" value="P:DNA restriction-modification system"/>
    <property type="evidence" value="ECO:0007669"/>
    <property type="project" value="UniProtKB-KW"/>
</dbReference>
<dbReference type="GO" id="GO:0008170">
    <property type="term" value="F:N-methyltransferase activity"/>
    <property type="evidence" value="ECO:0007669"/>
    <property type="project" value="InterPro"/>
</dbReference>
<dbReference type="InterPro" id="IPR002295">
    <property type="entry name" value="N4/N6-MTase_EcoPI_Mod-like"/>
</dbReference>
<keyword evidence="5" id="KW-0680">Restriction system</keyword>
<evidence type="ECO:0000256" key="1">
    <source>
        <dbReference type="ARBA" id="ARBA00006594"/>
    </source>
</evidence>
<proteinExistence type="inferred from homology"/>
<gene>
    <name evidence="7" type="ORF">AMURIS_03872</name>
</gene>
<dbReference type="InterPro" id="IPR002052">
    <property type="entry name" value="DNA_methylase_N6_adenine_CS"/>
</dbReference>
<dbReference type="PRINTS" id="PR00506">
    <property type="entry name" value="D21N6MTFRASE"/>
</dbReference>
<feature type="domain" description="DNA methylase N-4/N-6" evidence="6">
    <location>
        <begin position="120"/>
        <end position="461"/>
    </location>
</feature>
<evidence type="ECO:0000259" key="6">
    <source>
        <dbReference type="Pfam" id="PF01555"/>
    </source>
</evidence>
<dbReference type="InterPro" id="IPR002941">
    <property type="entry name" value="DNA_methylase_N4/N6"/>
</dbReference>